<dbReference type="InterPro" id="IPR006483">
    <property type="entry name" value="CRISPR-assoc_Cas3_HD"/>
</dbReference>
<dbReference type="SUPFAM" id="SSF109604">
    <property type="entry name" value="HD-domain/PDEase-like"/>
    <property type="match status" value="1"/>
</dbReference>
<dbReference type="GO" id="GO:0051607">
    <property type="term" value="P:defense response to virus"/>
    <property type="evidence" value="ECO:0007669"/>
    <property type="project" value="UniProtKB-KW"/>
</dbReference>
<keyword evidence="9" id="KW-0051">Antiviral defense</keyword>
<dbReference type="GO" id="GO:0005524">
    <property type="term" value="F:ATP binding"/>
    <property type="evidence" value="ECO:0007669"/>
    <property type="project" value="UniProtKB-KW"/>
</dbReference>
<name>A0A9D2WLN8_9FIRM</name>
<dbReference type="AlphaFoldDB" id="A0A9D2WLN8"/>
<dbReference type="InterPro" id="IPR050079">
    <property type="entry name" value="DEAD_box_RNA_helicase"/>
</dbReference>
<dbReference type="PANTHER" id="PTHR47959:SF16">
    <property type="entry name" value="CRISPR-ASSOCIATED NUCLEASE_HELICASE CAS3-RELATED"/>
    <property type="match status" value="1"/>
</dbReference>
<evidence type="ECO:0000256" key="1">
    <source>
        <dbReference type="ARBA" id="ARBA00006847"/>
    </source>
</evidence>
<feature type="domain" description="Helicase ATP-binding" evidence="10">
    <location>
        <begin position="235"/>
        <end position="413"/>
    </location>
</feature>
<dbReference type="Gene3D" id="1.10.3210.30">
    <property type="match status" value="1"/>
</dbReference>
<dbReference type="SUPFAM" id="SSF52540">
    <property type="entry name" value="P-loop containing nucleoside triphosphate hydrolases"/>
    <property type="match status" value="1"/>
</dbReference>
<reference evidence="12" key="1">
    <citation type="submission" date="2016-02" db="EMBL/GenBank/DDBJ databases">
        <title>Draft Genome Sequence of Sporotomaculum syntrophicum Strain FB, a Syntrophic Benzoate Degrader.</title>
        <authorList>
            <person name="Nobu M.K."/>
            <person name="Narihiro T."/>
            <person name="Qiu Y.-L."/>
            <person name="Ohashi A."/>
            <person name="Liu W.-T."/>
            <person name="Yuji S."/>
        </authorList>
    </citation>
    <scope>NUCLEOTIDE SEQUENCE</scope>
    <source>
        <strain evidence="12">FB</strain>
    </source>
</reference>
<dbReference type="Pfam" id="PF00270">
    <property type="entry name" value="DEAD"/>
    <property type="match status" value="1"/>
</dbReference>
<keyword evidence="12" id="KW-0255">Endonuclease</keyword>
<dbReference type="Pfam" id="PF18019">
    <property type="entry name" value="Cas3_HD"/>
    <property type="match status" value="1"/>
</dbReference>
<dbReference type="NCBIfam" id="TIGR01587">
    <property type="entry name" value="cas3_core"/>
    <property type="match status" value="1"/>
</dbReference>
<keyword evidence="5" id="KW-0547">Nucleotide-binding</keyword>
<evidence type="ECO:0000256" key="8">
    <source>
        <dbReference type="ARBA" id="ARBA00022840"/>
    </source>
</evidence>
<dbReference type="InterPro" id="IPR006474">
    <property type="entry name" value="Helicase_Cas3_CRISPR-ass_core"/>
</dbReference>
<dbReference type="GO" id="GO:0004519">
    <property type="term" value="F:endonuclease activity"/>
    <property type="evidence" value="ECO:0007669"/>
    <property type="project" value="UniProtKB-KW"/>
</dbReference>
<dbReference type="PANTHER" id="PTHR47959">
    <property type="entry name" value="ATP-DEPENDENT RNA HELICASE RHLE-RELATED"/>
    <property type="match status" value="1"/>
</dbReference>
<proteinExistence type="inferred from homology"/>
<evidence type="ECO:0000259" key="11">
    <source>
        <dbReference type="PROSITE" id="PS51643"/>
    </source>
</evidence>
<keyword evidence="6 12" id="KW-0378">Hydrolase</keyword>
<dbReference type="Pfam" id="PF22590">
    <property type="entry name" value="Cas3-like_C_2"/>
    <property type="match status" value="1"/>
</dbReference>
<keyword evidence="3" id="KW-0540">Nuclease</keyword>
<dbReference type="GO" id="GO:0046872">
    <property type="term" value="F:metal ion binding"/>
    <property type="evidence" value="ECO:0007669"/>
    <property type="project" value="UniProtKB-KW"/>
</dbReference>
<comment type="similarity">
    <text evidence="2">In the central section; belongs to the CRISPR-associated helicase Cas3 family.</text>
</comment>
<dbReference type="InterPro" id="IPR011545">
    <property type="entry name" value="DEAD/DEAH_box_helicase_dom"/>
</dbReference>
<dbReference type="GO" id="GO:0003676">
    <property type="term" value="F:nucleic acid binding"/>
    <property type="evidence" value="ECO:0007669"/>
    <property type="project" value="InterPro"/>
</dbReference>
<evidence type="ECO:0000256" key="4">
    <source>
        <dbReference type="ARBA" id="ARBA00022723"/>
    </source>
</evidence>
<dbReference type="CDD" id="cd09641">
    <property type="entry name" value="Cas3''_I"/>
    <property type="match status" value="1"/>
</dbReference>
<dbReference type="PROSITE" id="PS51192">
    <property type="entry name" value="HELICASE_ATP_BIND_1"/>
    <property type="match status" value="1"/>
</dbReference>
<gene>
    <name evidence="12" type="primary">ygcB</name>
    <name evidence="12" type="ORF">SPSYN_03081</name>
</gene>
<evidence type="ECO:0000259" key="10">
    <source>
        <dbReference type="PROSITE" id="PS51192"/>
    </source>
</evidence>
<evidence type="ECO:0000313" key="12">
    <source>
        <dbReference type="EMBL" id="KAF1083732.1"/>
    </source>
</evidence>
<comment type="similarity">
    <text evidence="1">In the N-terminal section; belongs to the CRISPR-associated nuclease Cas3-HD family.</text>
</comment>
<keyword evidence="8" id="KW-0067">ATP-binding</keyword>
<dbReference type="EMBL" id="LSRS01000011">
    <property type="protein sequence ID" value="KAF1083732.1"/>
    <property type="molecule type" value="Genomic_DNA"/>
</dbReference>
<dbReference type="OrthoDB" id="9810236at2"/>
<accession>A0A9D2WLN8</accession>
<dbReference type="InterPro" id="IPR038257">
    <property type="entry name" value="CRISPR-assoc_Cas3_HD_sf"/>
</dbReference>
<sequence>MFYAKSQPGETIKEHTDLLLAGLQLLRKSYGHKINAGERFWELLRTAALYHDFGKANVLFQNKMRKLRGEDTLPCSLSSRDEIPHNFVSVALIPFNELGLTKEEWRFLVEAIGFHHERNTLPNSSAIQAYVQQTISRTTVEALFKHMGLPYRPEESSKRLLKLLEKDRKPKYDQDLHDKPEFFRQHVLLKGLLHRLDHAVSAHVAVETGVEENTGEKTYRFLQGNFGKLQPAQEFAMLHRDRNVIMAASTGTGKTEAALLWAGEEKAFITLPLRVSLNAMYDRLREGAKIGLEHLGLLHSGSLDYLTEKDLVDGEETYQVSRQLSQKIMLTTIDQVLKFPFLYKGFEKELATFAYSKLVIDEIQAYDPNIAAMLIKALEMVVKIGGKFMIMTATLPKLYLETISSRGVILEDQWVYRSFPNDDLKRHRIHLHDSQIKDVTESIIDSGRQNKVLVICNTVDRAIAVYQQLKEQVKEQLEQGQLNKDVPVWLLHARFIKKHKLSLEQRVTKFAESGWHQKDGEVETGIWVTTQIVEASLDVDFDELYTEMCSLDSLFQRMGRCYRIRRYAGEEPNVHIFTANASGIGTVYDKVIVQMSSDALQPLQNRIMLESEKMLMVERLYSKENLRNTSFLQKFNEAIIFFDNQLFFETESREAQDMLRNIRSREAIPWKFHDKVEKLIKQLGRETDKNRRRKCRQEIEKMSVPLNEKTLRIKDVALCPLEARGLEHLSWIMDTDADYEFDENTLQGSGLVYKKKADIF</sequence>
<dbReference type="EC" id="3.1.-.-" evidence="12"/>
<dbReference type="GO" id="GO:0005829">
    <property type="term" value="C:cytosol"/>
    <property type="evidence" value="ECO:0007669"/>
    <property type="project" value="TreeGrafter"/>
</dbReference>
<dbReference type="PROSITE" id="PS51643">
    <property type="entry name" value="HD_CAS3"/>
    <property type="match status" value="1"/>
</dbReference>
<evidence type="ECO:0000256" key="9">
    <source>
        <dbReference type="ARBA" id="ARBA00023118"/>
    </source>
</evidence>
<dbReference type="InterPro" id="IPR054712">
    <property type="entry name" value="Cas3-like_dom"/>
</dbReference>
<protein>
    <submittedName>
        <fullName evidence="12">CRISPR-associated endonuclease/helicase Cas3</fullName>
        <ecNumber evidence="12">3.1.-.-</ecNumber>
    </submittedName>
</protein>
<dbReference type="GO" id="GO:0016787">
    <property type="term" value="F:hydrolase activity"/>
    <property type="evidence" value="ECO:0007669"/>
    <property type="project" value="UniProtKB-KW"/>
</dbReference>
<dbReference type="RefSeq" id="WP_161823336.1">
    <property type="nucleotide sequence ID" value="NZ_LSRS01000011.1"/>
</dbReference>
<comment type="caution">
    <text evidence="12">The sequence shown here is derived from an EMBL/GenBank/DDBJ whole genome shotgun (WGS) entry which is preliminary data.</text>
</comment>
<keyword evidence="7" id="KW-0347">Helicase</keyword>
<evidence type="ECO:0000256" key="6">
    <source>
        <dbReference type="ARBA" id="ARBA00022801"/>
    </source>
</evidence>
<keyword evidence="4" id="KW-0479">Metal-binding</keyword>
<dbReference type="Proteomes" id="UP000798488">
    <property type="component" value="Unassembled WGS sequence"/>
</dbReference>
<dbReference type="SMART" id="SM00487">
    <property type="entry name" value="DEXDc"/>
    <property type="match status" value="1"/>
</dbReference>
<evidence type="ECO:0000256" key="3">
    <source>
        <dbReference type="ARBA" id="ARBA00022722"/>
    </source>
</evidence>
<dbReference type="GO" id="GO:0003724">
    <property type="term" value="F:RNA helicase activity"/>
    <property type="evidence" value="ECO:0007669"/>
    <property type="project" value="TreeGrafter"/>
</dbReference>
<feature type="domain" description="HD Cas3-type" evidence="11">
    <location>
        <begin position="5"/>
        <end position="199"/>
    </location>
</feature>
<evidence type="ECO:0000256" key="2">
    <source>
        <dbReference type="ARBA" id="ARBA00009046"/>
    </source>
</evidence>
<organism evidence="12 13">
    <name type="scientific">Sporotomaculum syntrophicum</name>
    <dbReference type="NCBI Taxonomy" id="182264"/>
    <lineage>
        <taxon>Bacteria</taxon>
        <taxon>Bacillati</taxon>
        <taxon>Bacillota</taxon>
        <taxon>Clostridia</taxon>
        <taxon>Eubacteriales</taxon>
        <taxon>Desulfallaceae</taxon>
        <taxon>Sporotomaculum</taxon>
    </lineage>
</organism>
<evidence type="ECO:0000313" key="13">
    <source>
        <dbReference type="Proteomes" id="UP000798488"/>
    </source>
</evidence>
<dbReference type="Gene3D" id="3.40.50.300">
    <property type="entry name" value="P-loop containing nucleotide triphosphate hydrolases"/>
    <property type="match status" value="2"/>
</dbReference>
<evidence type="ECO:0000256" key="5">
    <source>
        <dbReference type="ARBA" id="ARBA00022741"/>
    </source>
</evidence>
<dbReference type="InterPro" id="IPR027417">
    <property type="entry name" value="P-loop_NTPase"/>
</dbReference>
<evidence type="ECO:0000256" key="7">
    <source>
        <dbReference type="ARBA" id="ARBA00022806"/>
    </source>
</evidence>
<dbReference type="InterPro" id="IPR014001">
    <property type="entry name" value="Helicase_ATP-bd"/>
</dbReference>
<keyword evidence="13" id="KW-1185">Reference proteome</keyword>
<dbReference type="NCBIfam" id="TIGR01596">
    <property type="entry name" value="cas3_HD"/>
    <property type="match status" value="1"/>
</dbReference>